<accession>A0ABN7B8N8</accession>
<evidence type="ECO:0000313" key="4">
    <source>
        <dbReference type="Proteomes" id="UP001307889"/>
    </source>
</evidence>
<protein>
    <submittedName>
        <fullName evidence="3">Insect cuticle protein</fullName>
    </submittedName>
</protein>
<keyword evidence="1 2" id="KW-0193">Cuticle</keyword>
<evidence type="ECO:0000313" key="3">
    <source>
        <dbReference type="EMBL" id="BES99570.1"/>
    </source>
</evidence>
<evidence type="ECO:0000256" key="1">
    <source>
        <dbReference type="ARBA" id="ARBA00022460"/>
    </source>
</evidence>
<evidence type="ECO:0000256" key="2">
    <source>
        <dbReference type="PROSITE-ProRule" id="PRU00497"/>
    </source>
</evidence>
<dbReference type="Proteomes" id="UP001307889">
    <property type="component" value="Chromosome 10"/>
</dbReference>
<dbReference type="InterPro" id="IPR000618">
    <property type="entry name" value="Insect_cuticle"/>
</dbReference>
<dbReference type="InterPro" id="IPR050468">
    <property type="entry name" value="Cuticle_Struct_Prot"/>
</dbReference>
<keyword evidence="4" id="KW-1185">Reference proteome</keyword>
<proteinExistence type="predicted"/>
<sequence>MSTKSKRLSESSRFKTPAGMQLFVVLAVAVVASAASPVITYSSPESPVHFSSSSDASRYAAAPSYQFSASSPLLQAQGAIGYSAAAPLQAIHLHELPSAQIHYSELAHAPATLHLSEAPVATIRYAQAPQAAILTHAAPAGEIHLASAPVQYNPAIAYAGHANPHVAPLSISLIQSAPLNSAQLSTKQQYSNGYSLAPAVSSIQYSAPAIGGQASSAVKAASQFSDATKVSSSVFSNSVGQAGSATLKSTSAPALPKFSTSAKLAIPPAYKAQYSTSYSSVAPQTQSIVSQPTFSSSVGQYSDATKVSSSSVSNSAGQSGASALKIASGPQLKFSSVSTSSSPAYGAQYTAYAAIAPQSQVIASSSNLGQYSDASKVSSSSVSSSLGLSGAASSTPLLKFSSIASSPKVSLDSGYKAQYSSYSASGPQYQPIVSQPSFSSNFGKYSASSASGSALLPATPALSSKILYSSQPAGAGLSAYYSAPSNKFAASIPSSSSLQLSGQAPSLKFSGLNINGASTSSYKAGGALQSSGLFGSSGSQYAAGSSYQSLRPAIILRQSNVLNEDGTFAYDFASDDGISIESNGLVKNLGPEDSAQTSRGTYSYTAPDGTPITTNWWADETGFHVQGDHIPQSIASL</sequence>
<gene>
    <name evidence="3" type="ORF">NTJ_12387</name>
</gene>
<dbReference type="PANTHER" id="PTHR10380:SF173">
    <property type="entry name" value="CUTICULAR PROTEIN 47EF, ISOFORM C-RELATED"/>
    <property type="match status" value="1"/>
</dbReference>
<dbReference type="Pfam" id="PF00379">
    <property type="entry name" value="Chitin_bind_4"/>
    <property type="match status" value="1"/>
</dbReference>
<dbReference type="EMBL" id="AP028918">
    <property type="protein sequence ID" value="BES99570.1"/>
    <property type="molecule type" value="Genomic_DNA"/>
</dbReference>
<dbReference type="PROSITE" id="PS51155">
    <property type="entry name" value="CHIT_BIND_RR_2"/>
    <property type="match status" value="1"/>
</dbReference>
<name>A0ABN7B8N8_9HEMI</name>
<reference evidence="3 4" key="1">
    <citation type="submission" date="2023-09" db="EMBL/GenBank/DDBJ databases">
        <title>Nesidiocoris tenuis whole genome shotgun sequence.</title>
        <authorList>
            <person name="Shibata T."/>
            <person name="Shimoda M."/>
            <person name="Kobayashi T."/>
            <person name="Uehara T."/>
        </authorList>
    </citation>
    <scope>NUCLEOTIDE SEQUENCE [LARGE SCALE GENOMIC DNA]</scope>
    <source>
        <strain evidence="3 4">Japan</strain>
    </source>
</reference>
<dbReference type="PANTHER" id="PTHR10380">
    <property type="entry name" value="CUTICLE PROTEIN"/>
    <property type="match status" value="1"/>
</dbReference>
<organism evidence="3 4">
    <name type="scientific">Nesidiocoris tenuis</name>
    <dbReference type="NCBI Taxonomy" id="355587"/>
    <lineage>
        <taxon>Eukaryota</taxon>
        <taxon>Metazoa</taxon>
        <taxon>Ecdysozoa</taxon>
        <taxon>Arthropoda</taxon>
        <taxon>Hexapoda</taxon>
        <taxon>Insecta</taxon>
        <taxon>Pterygota</taxon>
        <taxon>Neoptera</taxon>
        <taxon>Paraneoptera</taxon>
        <taxon>Hemiptera</taxon>
        <taxon>Heteroptera</taxon>
        <taxon>Panheteroptera</taxon>
        <taxon>Cimicomorpha</taxon>
        <taxon>Miridae</taxon>
        <taxon>Dicyphina</taxon>
        <taxon>Nesidiocoris</taxon>
    </lineage>
</organism>